<proteinExistence type="predicted"/>
<dbReference type="STRING" id="1168221.R7Z060"/>
<dbReference type="OMA" id="YKPPEFR"/>
<gene>
    <name evidence="2" type="ORF">W97_06727</name>
</gene>
<organism evidence="2 3">
    <name type="scientific">Coniosporium apollinis (strain CBS 100218)</name>
    <name type="common">Rock-inhabiting black yeast</name>
    <dbReference type="NCBI Taxonomy" id="1168221"/>
    <lineage>
        <taxon>Eukaryota</taxon>
        <taxon>Fungi</taxon>
        <taxon>Dikarya</taxon>
        <taxon>Ascomycota</taxon>
        <taxon>Pezizomycotina</taxon>
        <taxon>Dothideomycetes</taxon>
        <taxon>Dothideomycetes incertae sedis</taxon>
        <taxon>Coniosporium</taxon>
    </lineage>
</organism>
<dbReference type="RefSeq" id="XP_007782790.1">
    <property type="nucleotide sequence ID" value="XM_007784600.1"/>
</dbReference>
<sequence length="352" mass="37983">MPPRLRLEPRHLRVRISSANHASQQCCYASVATATTPAPPIDQTIRSVPPVLRYPTTQPPSYKPPQFRKSQLHRQYASLLRSTPLMLLFQHNNLRSVEWMAIRRELVTALRKVDAELAAAGGSAESNAAVADSVKAQILQTGIFASALKVVEFYHPAQDQEPRTPHPSDPATPTSARIPDTHPSPADPRHTHSLSEAAHRAAADRKLRHGLEPLLSGPLMAVTFPTVTPQHLAAVLRTLAPNPAFPAPRRRAVPSYHEPAVQAGLAKLMLLGARVEGRVFDMEGARWVGGIQGGLGGLRGQLVAMLQGMGAGVTTALEGAGRSLYFTMESRRMDLAGEGKPKEEGAEAKEGA</sequence>
<dbReference type="PANTHER" id="PTHR11560">
    <property type="entry name" value="39S RIBOSOMAL PROTEIN L10, MITOCHONDRIAL"/>
    <property type="match status" value="1"/>
</dbReference>
<dbReference type="InterPro" id="IPR047865">
    <property type="entry name" value="Ribosomal_uL10_bac_type"/>
</dbReference>
<keyword evidence="3" id="KW-1185">Reference proteome</keyword>
<dbReference type="eggNOG" id="ENOG502QRUI">
    <property type="taxonomic scope" value="Eukaryota"/>
</dbReference>
<dbReference type="Proteomes" id="UP000016924">
    <property type="component" value="Unassembled WGS sequence"/>
</dbReference>
<dbReference type="HOGENOM" id="CLU_044515_0_0_1"/>
<dbReference type="GeneID" id="19904038"/>
<dbReference type="OrthoDB" id="360689at2759"/>
<evidence type="ECO:0000313" key="2">
    <source>
        <dbReference type="EMBL" id="EON67473.1"/>
    </source>
</evidence>
<name>R7Z060_CONA1</name>
<protein>
    <recommendedName>
        <fullName evidence="4">Ribosomal protein YmL11, mitochondrial</fullName>
    </recommendedName>
</protein>
<dbReference type="AlphaFoldDB" id="R7Z060"/>
<feature type="region of interest" description="Disordered" evidence="1">
    <location>
        <begin position="157"/>
        <end position="203"/>
    </location>
</feature>
<evidence type="ECO:0000313" key="3">
    <source>
        <dbReference type="Proteomes" id="UP000016924"/>
    </source>
</evidence>
<evidence type="ECO:0008006" key="4">
    <source>
        <dbReference type="Google" id="ProtNLM"/>
    </source>
</evidence>
<accession>R7Z060</accession>
<dbReference type="EMBL" id="JH767587">
    <property type="protein sequence ID" value="EON67473.1"/>
    <property type="molecule type" value="Genomic_DNA"/>
</dbReference>
<reference evidence="3" key="1">
    <citation type="submission" date="2012-06" db="EMBL/GenBank/DDBJ databases">
        <title>The genome sequence of Coniosporium apollinis CBS 100218.</title>
        <authorList>
            <consortium name="The Broad Institute Genome Sequencing Platform"/>
            <person name="Cuomo C."/>
            <person name="Gorbushina A."/>
            <person name="Noack S."/>
            <person name="Walker B."/>
            <person name="Young S.K."/>
            <person name="Zeng Q."/>
            <person name="Gargeya S."/>
            <person name="Fitzgerald M."/>
            <person name="Haas B."/>
            <person name="Abouelleil A."/>
            <person name="Alvarado L."/>
            <person name="Arachchi H.M."/>
            <person name="Berlin A.M."/>
            <person name="Chapman S.B."/>
            <person name="Goldberg J."/>
            <person name="Griggs A."/>
            <person name="Gujja S."/>
            <person name="Hansen M."/>
            <person name="Howarth C."/>
            <person name="Imamovic A."/>
            <person name="Larimer J."/>
            <person name="McCowan C."/>
            <person name="Montmayeur A."/>
            <person name="Murphy C."/>
            <person name="Neiman D."/>
            <person name="Pearson M."/>
            <person name="Priest M."/>
            <person name="Roberts A."/>
            <person name="Saif S."/>
            <person name="Shea T."/>
            <person name="Sisk P."/>
            <person name="Sykes S."/>
            <person name="Wortman J."/>
            <person name="Nusbaum C."/>
            <person name="Birren B."/>
        </authorList>
    </citation>
    <scope>NUCLEOTIDE SEQUENCE [LARGE SCALE GENOMIC DNA]</scope>
    <source>
        <strain evidence="3">CBS 100218</strain>
    </source>
</reference>
<evidence type="ECO:0000256" key="1">
    <source>
        <dbReference type="SAM" id="MobiDB-lite"/>
    </source>
</evidence>